<dbReference type="Gene3D" id="3.40.50.720">
    <property type="entry name" value="NAD(P)-binding Rossmann-like Domain"/>
    <property type="match status" value="1"/>
</dbReference>
<protein>
    <submittedName>
        <fullName evidence="3">Gfo/Idh/MocA family oxidoreductase</fullName>
    </submittedName>
</protein>
<dbReference type="PANTHER" id="PTHR43708">
    <property type="entry name" value="CONSERVED EXPRESSED OXIDOREDUCTASE (EUROFUNG)"/>
    <property type="match status" value="1"/>
</dbReference>
<dbReference type="EMBL" id="VIRB01000054">
    <property type="protein sequence ID" value="NDO68680.1"/>
    <property type="molecule type" value="Genomic_DNA"/>
</dbReference>
<dbReference type="GO" id="GO:0000166">
    <property type="term" value="F:nucleotide binding"/>
    <property type="evidence" value="ECO:0007669"/>
    <property type="project" value="InterPro"/>
</dbReference>
<dbReference type="InterPro" id="IPR036291">
    <property type="entry name" value="NAD(P)-bd_dom_sf"/>
</dbReference>
<dbReference type="InterPro" id="IPR055170">
    <property type="entry name" value="GFO_IDH_MocA-like_dom"/>
</dbReference>
<organism evidence="3 4">
    <name type="scientific">Schaedlerella arabinosiphila</name>
    <dbReference type="NCBI Taxonomy" id="2044587"/>
    <lineage>
        <taxon>Bacteria</taxon>
        <taxon>Bacillati</taxon>
        <taxon>Bacillota</taxon>
        <taxon>Clostridia</taxon>
        <taxon>Lachnospirales</taxon>
        <taxon>Lachnospiraceae</taxon>
        <taxon>Schaedlerella</taxon>
    </lineage>
</organism>
<comment type="caution">
    <text evidence="3">The sequence shown here is derived from an EMBL/GenBank/DDBJ whole genome shotgun (WGS) entry which is preliminary data.</text>
</comment>
<dbReference type="Pfam" id="PF22725">
    <property type="entry name" value="GFO_IDH_MocA_C3"/>
    <property type="match status" value="1"/>
</dbReference>
<dbReference type="Gene3D" id="3.30.360.10">
    <property type="entry name" value="Dihydrodipicolinate Reductase, domain 2"/>
    <property type="match status" value="1"/>
</dbReference>
<dbReference type="Pfam" id="PF01408">
    <property type="entry name" value="GFO_IDH_MocA"/>
    <property type="match status" value="1"/>
</dbReference>
<feature type="domain" description="GFO/IDH/MocA-like oxidoreductase" evidence="2">
    <location>
        <begin position="136"/>
        <end position="221"/>
    </location>
</feature>
<evidence type="ECO:0000313" key="3">
    <source>
        <dbReference type="EMBL" id="NDO68680.1"/>
    </source>
</evidence>
<name>A0A9X5H645_9FIRM</name>
<dbReference type="SUPFAM" id="SSF55347">
    <property type="entry name" value="Glyceraldehyde-3-phosphate dehydrogenase-like, C-terminal domain"/>
    <property type="match status" value="1"/>
</dbReference>
<evidence type="ECO:0000259" key="2">
    <source>
        <dbReference type="Pfam" id="PF22725"/>
    </source>
</evidence>
<gene>
    <name evidence="3" type="ORF">FMM80_08305</name>
</gene>
<dbReference type="Proteomes" id="UP000474104">
    <property type="component" value="Unassembled WGS sequence"/>
</dbReference>
<dbReference type="RefSeq" id="WP_004071948.1">
    <property type="nucleotide sequence ID" value="NZ_VIRB01000054.1"/>
</dbReference>
<evidence type="ECO:0000259" key="1">
    <source>
        <dbReference type="Pfam" id="PF01408"/>
    </source>
</evidence>
<proteinExistence type="predicted"/>
<sequence>MKVCFVGLGSIASRHIKNLYSLYGSKIEIDAVRSGKGNTQNHDIEKRISHVYRDNEAIPYGYDVIFITNPTKLHYTALERMHSHGRHFFIEKPVFETGEEDISKLKLRNDSIYYVACPLRYTNVIQYLKQKVDFSQVYSIRCISSSYLPEWRPGTDYRNSYSAKRILGGGVAIDLIHEWDYIRYLIGDPEKVCCLMGKKSDLEIDSDDVAAYIAEYPDKMVELHLDYFGRIPVRKLELYSRDDVITANLLEQKIIYGRTGRQVDLPEDRDSYQKKELIHFFAIVNGELTNDNSIVDGCRTLKIAKGAIE</sequence>
<feature type="domain" description="Gfo/Idh/MocA-like oxidoreductase N-terminal" evidence="1">
    <location>
        <begin position="2"/>
        <end position="100"/>
    </location>
</feature>
<dbReference type="AlphaFoldDB" id="A0A9X5H645"/>
<dbReference type="OrthoDB" id="9815825at2"/>
<dbReference type="PANTHER" id="PTHR43708:SF4">
    <property type="entry name" value="OXIDOREDUCTASE YCEM-RELATED"/>
    <property type="match status" value="1"/>
</dbReference>
<evidence type="ECO:0000313" key="4">
    <source>
        <dbReference type="Proteomes" id="UP000474104"/>
    </source>
</evidence>
<dbReference type="InterPro" id="IPR051317">
    <property type="entry name" value="Gfo/Idh/MocA_oxidoreduct"/>
</dbReference>
<dbReference type="SUPFAM" id="SSF51735">
    <property type="entry name" value="NAD(P)-binding Rossmann-fold domains"/>
    <property type="match status" value="1"/>
</dbReference>
<accession>A0A9X5H645</accession>
<dbReference type="InterPro" id="IPR000683">
    <property type="entry name" value="Gfo/Idh/MocA-like_OxRdtase_N"/>
</dbReference>
<reference evidence="3 4" key="1">
    <citation type="submission" date="2019-07" db="EMBL/GenBank/DDBJ databases">
        <title>Draft genome sequences of 15 bacterial species constituting the stable defined intestinal microbiota of the GM15 gnotobiotic mouse model.</title>
        <authorList>
            <person name="Elie C."/>
            <person name="Mathieu A."/>
            <person name="Saliou A."/>
            <person name="Darnaud M."/>
            <person name="Leulier F."/>
            <person name="Tamellini A."/>
        </authorList>
    </citation>
    <scope>NUCLEOTIDE SEQUENCE [LARGE SCALE GENOMIC DNA]</scope>
    <source>
        <strain evidence="4">ASF 502</strain>
    </source>
</reference>